<proteinExistence type="predicted"/>
<reference evidence="1" key="1">
    <citation type="journal article" date="2021" name="New Phytol.">
        <title>Evolutionary innovations through gain and loss of genes in the ectomycorrhizal Boletales.</title>
        <authorList>
            <person name="Wu G."/>
            <person name="Miyauchi S."/>
            <person name="Morin E."/>
            <person name="Kuo A."/>
            <person name="Drula E."/>
            <person name="Varga T."/>
            <person name="Kohler A."/>
            <person name="Feng B."/>
            <person name="Cao Y."/>
            <person name="Lipzen A."/>
            <person name="Daum C."/>
            <person name="Hundley H."/>
            <person name="Pangilinan J."/>
            <person name="Johnson J."/>
            <person name="Barry K."/>
            <person name="LaButti K."/>
            <person name="Ng V."/>
            <person name="Ahrendt S."/>
            <person name="Min B."/>
            <person name="Choi I.G."/>
            <person name="Park H."/>
            <person name="Plett J.M."/>
            <person name="Magnuson J."/>
            <person name="Spatafora J.W."/>
            <person name="Nagy L.G."/>
            <person name="Henrissat B."/>
            <person name="Grigoriev I.V."/>
            <person name="Yang Z.L."/>
            <person name="Xu J."/>
            <person name="Martin F.M."/>
        </authorList>
    </citation>
    <scope>NUCLEOTIDE SEQUENCE</scope>
    <source>
        <strain evidence="1">ATCC 28755</strain>
    </source>
</reference>
<comment type="caution">
    <text evidence="1">The sequence shown here is derived from an EMBL/GenBank/DDBJ whole genome shotgun (WGS) entry which is preliminary data.</text>
</comment>
<gene>
    <name evidence="1" type="ORF">BJ138DRAFT_1117871</name>
</gene>
<dbReference type="Proteomes" id="UP000790377">
    <property type="component" value="Unassembled WGS sequence"/>
</dbReference>
<organism evidence="1 2">
    <name type="scientific">Hygrophoropsis aurantiaca</name>
    <dbReference type="NCBI Taxonomy" id="72124"/>
    <lineage>
        <taxon>Eukaryota</taxon>
        <taxon>Fungi</taxon>
        <taxon>Dikarya</taxon>
        <taxon>Basidiomycota</taxon>
        <taxon>Agaricomycotina</taxon>
        <taxon>Agaricomycetes</taxon>
        <taxon>Agaricomycetidae</taxon>
        <taxon>Boletales</taxon>
        <taxon>Coniophorineae</taxon>
        <taxon>Hygrophoropsidaceae</taxon>
        <taxon>Hygrophoropsis</taxon>
    </lineage>
</organism>
<dbReference type="EMBL" id="MU268068">
    <property type="protein sequence ID" value="KAH7906109.1"/>
    <property type="molecule type" value="Genomic_DNA"/>
</dbReference>
<sequence length="144" mass="16417">MGLRVLHLDSFGTFSLDDAALRALAVAWSSLETLWMHHDEWPHPLGITFRGLARLVGLCPRLERLALAFDVTDADSSFLEDEEFKALGVLYALNSSVNDAWRWRDAPRVAALLWRLFPRLERVFGSDSQLWNDVYFQLGELRGA</sequence>
<name>A0ACB7ZZE8_9AGAM</name>
<evidence type="ECO:0000313" key="2">
    <source>
        <dbReference type="Proteomes" id="UP000790377"/>
    </source>
</evidence>
<protein>
    <submittedName>
        <fullName evidence="1">Uncharacterized protein</fullName>
    </submittedName>
</protein>
<keyword evidence="2" id="KW-1185">Reference proteome</keyword>
<accession>A0ACB7ZZE8</accession>
<evidence type="ECO:0000313" key="1">
    <source>
        <dbReference type="EMBL" id="KAH7906109.1"/>
    </source>
</evidence>